<reference evidence="2" key="1">
    <citation type="journal article" date="2014" name="Int. J. Syst. Evol. Microbiol.">
        <title>Complete genome sequence of Corynebacterium casei LMG S-19264T (=DSM 44701T), isolated from a smear-ripened cheese.</title>
        <authorList>
            <consortium name="US DOE Joint Genome Institute (JGI-PGF)"/>
            <person name="Walter F."/>
            <person name="Albersmeier A."/>
            <person name="Kalinowski J."/>
            <person name="Ruckert C."/>
        </authorList>
    </citation>
    <scope>NUCLEOTIDE SEQUENCE</scope>
    <source>
        <strain evidence="2">CGMCC 4.7430</strain>
    </source>
</reference>
<protein>
    <recommendedName>
        <fullName evidence="4">Secreted protein</fullName>
    </recommendedName>
</protein>
<keyword evidence="1" id="KW-0472">Membrane</keyword>
<comment type="caution">
    <text evidence="2">The sequence shown here is derived from an EMBL/GenBank/DDBJ whole genome shotgun (WGS) entry which is preliminary data.</text>
</comment>
<reference evidence="2" key="2">
    <citation type="submission" date="2020-09" db="EMBL/GenBank/DDBJ databases">
        <authorList>
            <person name="Sun Q."/>
            <person name="Zhou Y."/>
        </authorList>
    </citation>
    <scope>NUCLEOTIDE SEQUENCE</scope>
    <source>
        <strain evidence="2">CGMCC 4.7430</strain>
    </source>
</reference>
<dbReference type="RefSeq" id="WP_189138650.1">
    <property type="nucleotide sequence ID" value="NZ_BMNK01000003.1"/>
</dbReference>
<proteinExistence type="predicted"/>
<keyword evidence="3" id="KW-1185">Reference proteome</keyword>
<name>A0A918A3H1_9ACTN</name>
<evidence type="ECO:0000313" key="3">
    <source>
        <dbReference type="Proteomes" id="UP000660745"/>
    </source>
</evidence>
<feature type="transmembrane region" description="Helical" evidence="1">
    <location>
        <begin position="207"/>
        <end position="227"/>
    </location>
</feature>
<keyword evidence="1" id="KW-0812">Transmembrane</keyword>
<organism evidence="2 3">
    <name type="scientific">Nonomuraea glycinis</name>
    <dbReference type="NCBI Taxonomy" id="2047744"/>
    <lineage>
        <taxon>Bacteria</taxon>
        <taxon>Bacillati</taxon>
        <taxon>Actinomycetota</taxon>
        <taxon>Actinomycetes</taxon>
        <taxon>Streptosporangiales</taxon>
        <taxon>Streptosporangiaceae</taxon>
        <taxon>Nonomuraea</taxon>
    </lineage>
</organism>
<evidence type="ECO:0000256" key="1">
    <source>
        <dbReference type="SAM" id="Phobius"/>
    </source>
</evidence>
<evidence type="ECO:0008006" key="4">
    <source>
        <dbReference type="Google" id="ProtNLM"/>
    </source>
</evidence>
<accession>A0A918A3H1</accession>
<feature type="transmembrane region" description="Helical" evidence="1">
    <location>
        <begin position="234"/>
        <end position="257"/>
    </location>
</feature>
<dbReference type="Proteomes" id="UP000660745">
    <property type="component" value="Unassembled WGS sequence"/>
</dbReference>
<gene>
    <name evidence="2" type="ORF">GCM10012278_24580</name>
</gene>
<dbReference type="AlphaFoldDB" id="A0A918A3H1"/>
<sequence>MTVTATPPVRRRKESVPGRLRALAGLSVLALALLLAAILAGAASTGSSLRTIGHEAGPQVLATAGLYRQMSEMDALMAETLLLGREYGPQQQADLTTYDQRRLEISEGLLRTYRLALDNPVEQRTVESLIEGLGRYERLAAHARLLDVQSGHTAGQPPDHVVRAYQQATDLMHRELLPQAYNLTLETGTIVRRAHDAERSATSLARVAVVGTGLLALGCLLALQIYLTRRFRRIFAPALVVATVLATAALVTGTALLDRQGQALTEAKRRGFDSVLTLTRARAISKSMYGDQSRYLLDRFRKDTYEHTFLDKSRTVAAVESTSLPDYQSKLRADFQGLLGGVTGRDRDRLFTVYQGFQQADARMRTLPAEAAIKFWDGELTQAYESYDKVLEELIRRHESDFERAIDGGDGALETLWRSIPAGLAAGALLILVGVLPRLREYR</sequence>
<dbReference type="EMBL" id="BMNK01000003">
    <property type="protein sequence ID" value="GGP05360.1"/>
    <property type="molecule type" value="Genomic_DNA"/>
</dbReference>
<feature type="transmembrane region" description="Helical" evidence="1">
    <location>
        <begin position="420"/>
        <end position="439"/>
    </location>
</feature>
<keyword evidence="1" id="KW-1133">Transmembrane helix</keyword>
<evidence type="ECO:0000313" key="2">
    <source>
        <dbReference type="EMBL" id="GGP05360.1"/>
    </source>
</evidence>